<evidence type="ECO:0000256" key="7">
    <source>
        <dbReference type="PIRSR" id="PIRSR000412-50"/>
    </source>
</evidence>
<comment type="similarity">
    <text evidence="3 8">Belongs to the SHMT family.</text>
</comment>
<evidence type="ECO:0000259" key="9">
    <source>
        <dbReference type="Pfam" id="PF00464"/>
    </source>
</evidence>
<feature type="non-terminal residue" evidence="10">
    <location>
        <position position="333"/>
    </location>
</feature>
<feature type="non-terminal residue" evidence="10">
    <location>
        <position position="1"/>
    </location>
</feature>
<dbReference type="InterPro" id="IPR019798">
    <property type="entry name" value="Ser_HO-MeTrfase_PLP_BS"/>
</dbReference>
<reference evidence="10 11" key="1">
    <citation type="submission" date="2019-09" db="EMBL/GenBank/DDBJ databases">
        <title>Bird 10,000 Genomes (B10K) Project - Family phase.</title>
        <authorList>
            <person name="Zhang G."/>
        </authorList>
    </citation>
    <scope>NUCLEOTIDE SEQUENCE [LARGE SCALE GENOMIC DNA]</scope>
    <source>
        <strain evidence="10">B10K-DU-001-68</strain>
        <tissue evidence="10">Muscle</tissue>
    </source>
</reference>
<dbReference type="InterPro" id="IPR049943">
    <property type="entry name" value="Ser_HO-MeTrfase-like"/>
</dbReference>
<dbReference type="CDD" id="cd00378">
    <property type="entry name" value="SHMT"/>
    <property type="match status" value="1"/>
</dbReference>
<protein>
    <recommendedName>
        <fullName evidence="8">Serine hydroxymethyltransferase</fullName>
        <ecNumber evidence="8">2.1.2.1</ecNumber>
    </recommendedName>
</protein>
<dbReference type="EMBL" id="VZTB01004947">
    <property type="protein sequence ID" value="NXA74979.1"/>
    <property type="molecule type" value="Genomic_DNA"/>
</dbReference>
<comment type="pathway">
    <text evidence="2 8">One-carbon metabolism; tetrahydrofolate interconversion.</text>
</comment>
<evidence type="ECO:0000256" key="4">
    <source>
        <dbReference type="ARBA" id="ARBA00022563"/>
    </source>
</evidence>
<dbReference type="Proteomes" id="UP000558509">
    <property type="component" value="Unassembled WGS sequence"/>
</dbReference>
<dbReference type="InterPro" id="IPR015424">
    <property type="entry name" value="PyrdxlP-dep_Trfase"/>
</dbReference>
<comment type="catalytic activity">
    <reaction evidence="8">
        <text>(6R)-5,10-methylene-5,6,7,8-tetrahydrofolate + glycine + H2O = (6S)-5,6,7,8-tetrahydrofolate + L-serine</text>
        <dbReference type="Rhea" id="RHEA:15481"/>
        <dbReference type="ChEBI" id="CHEBI:15377"/>
        <dbReference type="ChEBI" id="CHEBI:15636"/>
        <dbReference type="ChEBI" id="CHEBI:33384"/>
        <dbReference type="ChEBI" id="CHEBI:57305"/>
        <dbReference type="ChEBI" id="CHEBI:57453"/>
        <dbReference type="EC" id="2.1.2.1"/>
    </reaction>
</comment>
<evidence type="ECO:0000256" key="2">
    <source>
        <dbReference type="ARBA" id="ARBA00004777"/>
    </source>
</evidence>
<accession>A0A7K7YCI9</accession>
<dbReference type="FunFam" id="3.90.1150.10:FF:000005">
    <property type="entry name" value="Serine hydroxymethyltransferase"/>
    <property type="match status" value="1"/>
</dbReference>
<organism evidence="10 11">
    <name type="scientific">Thryothorus ludovicianus</name>
    <name type="common">Carolina wren</name>
    <name type="synonym">Sylvia ludoviciana</name>
    <dbReference type="NCBI Taxonomy" id="74200"/>
    <lineage>
        <taxon>Eukaryota</taxon>
        <taxon>Metazoa</taxon>
        <taxon>Chordata</taxon>
        <taxon>Craniata</taxon>
        <taxon>Vertebrata</taxon>
        <taxon>Euteleostomi</taxon>
        <taxon>Archelosauria</taxon>
        <taxon>Archosauria</taxon>
        <taxon>Dinosauria</taxon>
        <taxon>Saurischia</taxon>
        <taxon>Theropoda</taxon>
        <taxon>Coelurosauria</taxon>
        <taxon>Aves</taxon>
        <taxon>Neognathae</taxon>
        <taxon>Neoaves</taxon>
        <taxon>Telluraves</taxon>
        <taxon>Australaves</taxon>
        <taxon>Passeriformes</taxon>
        <taxon>Certhiidae</taxon>
        <taxon>Troglodytinae</taxon>
        <taxon>Thryothorus</taxon>
    </lineage>
</organism>
<dbReference type="InterPro" id="IPR039429">
    <property type="entry name" value="SHMT-like_dom"/>
</dbReference>
<evidence type="ECO:0000313" key="10">
    <source>
        <dbReference type="EMBL" id="NXA74979.1"/>
    </source>
</evidence>
<dbReference type="GO" id="GO:0019264">
    <property type="term" value="P:glycine biosynthetic process from serine"/>
    <property type="evidence" value="ECO:0007669"/>
    <property type="project" value="InterPro"/>
</dbReference>
<evidence type="ECO:0000256" key="5">
    <source>
        <dbReference type="ARBA" id="ARBA00022679"/>
    </source>
</evidence>
<keyword evidence="11" id="KW-1185">Reference proteome</keyword>
<feature type="domain" description="Serine hydroxymethyltransferase-like" evidence="9">
    <location>
        <begin position="1"/>
        <end position="277"/>
    </location>
</feature>
<evidence type="ECO:0000313" key="11">
    <source>
        <dbReference type="Proteomes" id="UP000558509"/>
    </source>
</evidence>
<evidence type="ECO:0000256" key="1">
    <source>
        <dbReference type="ARBA" id="ARBA00001933"/>
    </source>
</evidence>
<proteinExistence type="inferred from homology"/>
<gene>
    <name evidence="10" type="primary">Shmt2</name>
    <name evidence="10" type="ORF">THRLUD_R14582</name>
</gene>
<evidence type="ECO:0000256" key="6">
    <source>
        <dbReference type="ARBA" id="ARBA00022898"/>
    </source>
</evidence>
<feature type="modified residue" description="N6-(pyridoxal phosphate)lysine" evidence="7">
    <location>
        <position position="109"/>
    </location>
</feature>
<dbReference type="GO" id="GO:0005739">
    <property type="term" value="C:mitochondrion"/>
    <property type="evidence" value="ECO:0007669"/>
    <property type="project" value="TreeGrafter"/>
</dbReference>
<comment type="function">
    <text evidence="8">Interconversion of serine and glycine.</text>
</comment>
<sequence>LTHGYMTDVKRISATSIFFESMPYKLDPATGLIDYAQLEVTARLFRPRLIIAGTSAYARLIDYARIKRVCEEVKAYLLADMAHISGLVAAKAIPSPFEHADVVTSTTHKTLRGARSGLIFYRKGVRSVDKKTGKETLYDLEDRINFSVFPSLQGGPHNHAIAAVAVALKQASSPAFREYCQQVLRNAKAMAQALLQRGYTLVSGGTDNHLVLVDLRPKGIDGARAERVLELVSITANKNTCPGDKSALTPGGLRLGAPALTSRHLREEDFQKVVEFIDEGIALALDVKSKTSKLQDFKTFLLQDPETQRRLSDLRQRVETFARAFPMPGFSDH</sequence>
<comment type="cofactor">
    <cofactor evidence="1 7 8">
        <name>pyridoxal 5'-phosphate</name>
        <dbReference type="ChEBI" id="CHEBI:597326"/>
    </cofactor>
</comment>
<evidence type="ECO:0000256" key="3">
    <source>
        <dbReference type="ARBA" id="ARBA00006376"/>
    </source>
</evidence>
<dbReference type="EC" id="2.1.2.1" evidence="8"/>
<dbReference type="Pfam" id="PF00464">
    <property type="entry name" value="SHMT"/>
    <property type="match status" value="1"/>
</dbReference>
<dbReference type="InterPro" id="IPR015422">
    <property type="entry name" value="PyrdxlP-dep_Trfase_small"/>
</dbReference>
<dbReference type="PROSITE" id="PS00096">
    <property type="entry name" value="SHMT"/>
    <property type="match status" value="1"/>
</dbReference>
<dbReference type="PANTHER" id="PTHR11680">
    <property type="entry name" value="SERINE HYDROXYMETHYLTRANSFERASE"/>
    <property type="match status" value="1"/>
</dbReference>
<dbReference type="UniPathway" id="UPA00193"/>
<dbReference type="Gene3D" id="3.40.640.10">
    <property type="entry name" value="Type I PLP-dependent aspartate aminotransferase-like (Major domain)"/>
    <property type="match status" value="1"/>
</dbReference>
<dbReference type="GO" id="GO:0030170">
    <property type="term" value="F:pyridoxal phosphate binding"/>
    <property type="evidence" value="ECO:0007669"/>
    <property type="project" value="InterPro"/>
</dbReference>
<dbReference type="GO" id="GO:0004372">
    <property type="term" value="F:glycine hydroxymethyltransferase activity"/>
    <property type="evidence" value="ECO:0007669"/>
    <property type="project" value="UniProtKB-EC"/>
</dbReference>
<keyword evidence="6 7" id="KW-0663">Pyridoxal phosphate</keyword>
<name>A0A7K7YCI9_THRLU</name>
<dbReference type="AlphaFoldDB" id="A0A7K7YCI9"/>
<dbReference type="SUPFAM" id="SSF53383">
    <property type="entry name" value="PLP-dependent transferases"/>
    <property type="match status" value="1"/>
</dbReference>
<comment type="caution">
    <text evidence="10">The sequence shown here is derived from an EMBL/GenBank/DDBJ whole genome shotgun (WGS) entry which is preliminary data.</text>
</comment>
<dbReference type="PIRSF" id="PIRSF000412">
    <property type="entry name" value="SHMT"/>
    <property type="match status" value="1"/>
</dbReference>
<keyword evidence="4 8" id="KW-0554">One-carbon metabolism</keyword>
<dbReference type="Gene3D" id="3.90.1150.10">
    <property type="entry name" value="Aspartate Aminotransferase, domain 1"/>
    <property type="match status" value="1"/>
</dbReference>
<dbReference type="InterPro" id="IPR015421">
    <property type="entry name" value="PyrdxlP-dep_Trfase_major"/>
</dbReference>
<dbReference type="InterPro" id="IPR001085">
    <property type="entry name" value="Ser_HO-MeTrfase"/>
</dbReference>
<keyword evidence="5 8" id="KW-0808">Transferase</keyword>
<dbReference type="GO" id="GO:0035999">
    <property type="term" value="P:tetrahydrofolate interconversion"/>
    <property type="evidence" value="ECO:0007669"/>
    <property type="project" value="UniProtKB-UniPathway"/>
</dbReference>
<evidence type="ECO:0000256" key="8">
    <source>
        <dbReference type="RuleBase" id="RU000585"/>
    </source>
</evidence>
<dbReference type="PANTHER" id="PTHR11680:SF28">
    <property type="entry name" value="SERINE HYDROXYMETHYLTRANSFERASE, MITOCHONDRIAL"/>
    <property type="match status" value="1"/>
</dbReference>